<feature type="transmembrane region" description="Helical" evidence="1">
    <location>
        <begin position="141"/>
        <end position="166"/>
    </location>
</feature>
<sequence length="345" mass="37404">MINARNISLLETAILAFLGGSFFNFANLPLPWVLGPLVFVMLWQGFTKREMVISGYVKNGGFIILGISFGLYFTVETFQTIFPYMVPYLFLTCVLILMSILLGLVVAKWIAVDKITSVFSCIPGGLSEMAIASESLRANSALVVIFQTIRLLTVLFTIPTAMTFLFADSVEPVTDILVAETKTSGVWNYLWFIFPIILAIRIRNKIPAGILIGALAVTAVMNVSTINLPQIPDALFIAAQIAVGTSLGKNILFRHLKLGGKYSFVYFGISIILILTAVGLGVVLASFSTLNYATAILSIAPGGLFEMVLTASSVGGDPAVVSALQLMRILLIVLCVPPLLGWYFR</sequence>
<feature type="transmembrane region" description="Helical" evidence="1">
    <location>
        <begin position="293"/>
        <end position="314"/>
    </location>
</feature>
<feature type="transmembrane region" description="Helical" evidence="1">
    <location>
        <begin position="326"/>
        <end position="344"/>
    </location>
</feature>
<feature type="transmembrane region" description="Helical" evidence="1">
    <location>
        <begin position="264"/>
        <end position="287"/>
    </location>
</feature>
<dbReference type="PANTHER" id="PTHR38457">
    <property type="entry name" value="REGULATOR ABRB-RELATED"/>
    <property type="match status" value="1"/>
</dbReference>
<dbReference type="PANTHER" id="PTHR38457:SF1">
    <property type="entry name" value="REGULATOR ABRB-RELATED"/>
    <property type="match status" value="1"/>
</dbReference>
<organism evidence="2 3">
    <name type="scientific">Virgibacillus byunsanensis</name>
    <dbReference type="NCBI Taxonomy" id="570945"/>
    <lineage>
        <taxon>Bacteria</taxon>
        <taxon>Bacillati</taxon>
        <taxon>Bacillota</taxon>
        <taxon>Bacilli</taxon>
        <taxon>Bacillales</taxon>
        <taxon>Bacillaceae</taxon>
        <taxon>Virgibacillus</taxon>
    </lineage>
</organism>
<dbReference type="RefSeq" id="WP_390359570.1">
    <property type="nucleotide sequence ID" value="NZ_JBHTKJ010000007.1"/>
</dbReference>
<feature type="transmembrane region" description="Helical" evidence="1">
    <location>
        <begin position="59"/>
        <end position="82"/>
    </location>
</feature>
<gene>
    <name evidence="2" type="ORF">ACFQ3N_03495</name>
</gene>
<name>A0ABW3LJ07_9BACI</name>
<evidence type="ECO:0000313" key="2">
    <source>
        <dbReference type="EMBL" id="MFD1037489.1"/>
    </source>
</evidence>
<reference evidence="3" key="1">
    <citation type="journal article" date="2019" name="Int. J. Syst. Evol. Microbiol.">
        <title>The Global Catalogue of Microorganisms (GCM) 10K type strain sequencing project: providing services to taxonomists for standard genome sequencing and annotation.</title>
        <authorList>
            <consortium name="The Broad Institute Genomics Platform"/>
            <consortium name="The Broad Institute Genome Sequencing Center for Infectious Disease"/>
            <person name="Wu L."/>
            <person name="Ma J."/>
        </authorList>
    </citation>
    <scope>NUCLEOTIDE SEQUENCE [LARGE SCALE GENOMIC DNA]</scope>
    <source>
        <strain evidence="3">CCUG 56754</strain>
    </source>
</reference>
<keyword evidence="1" id="KW-0812">Transmembrane</keyword>
<dbReference type="EMBL" id="JBHTKJ010000007">
    <property type="protein sequence ID" value="MFD1037489.1"/>
    <property type="molecule type" value="Genomic_DNA"/>
</dbReference>
<dbReference type="PIRSF" id="PIRSF038991">
    <property type="entry name" value="Protein_AbrB"/>
    <property type="match status" value="1"/>
</dbReference>
<feature type="transmembrane region" description="Helical" evidence="1">
    <location>
        <begin position="186"/>
        <end position="202"/>
    </location>
</feature>
<evidence type="ECO:0000256" key="1">
    <source>
        <dbReference type="SAM" id="Phobius"/>
    </source>
</evidence>
<evidence type="ECO:0000313" key="3">
    <source>
        <dbReference type="Proteomes" id="UP001597040"/>
    </source>
</evidence>
<protein>
    <submittedName>
        <fullName evidence="2">AbrB family transcriptional regulator</fullName>
    </submittedName>
</protein>
<dbReference type="Pfam" id="PF05145">
    <property type="entry name" value="AbrB"/>
    <property type="match status" value="1"/>
</dbReference>
<dbReference type="InterPro" id="IPR017516">
    <property type="entry name" value="AbrB_dup"/>
</dbReference>
<dbReference type="Proteomes" id="UP001597040">
    <property type="component" value="Unassembled WGS sequence"/>
</dbReference>
<dbReference type="InterPro" id="IPR007820">
    <property type="entry name" value="AbrB_fam"/>
</dbReference>
<feature type="transmembrane region" description="Helical" evidence="1">
    <location>
        <begin position="7"/>
        <end position="23"/>
    </location>
</feature>
<feature type="transmembrane region" description="Helical" evidence="1">
    <location>
        <begin position="29"/>
        <end position="47"/>
    </location>
</feature>
<feature type="transmembrane region" description="Helical" evidence="1">
    <location>
        <begin position="88"/>
        <end position="107"/>
    </location>
</feature>
<keyword evidence="3" id="KW-1185">Reference proteome</keyword>
<keyword evidence="1" id="KW-1133">Transmembrane helix</keyword>
<accession>A0ABW3LJ07</accession>
<proteinExistence type="predicted"/>
<comment type="caution">
    <text evidence="2">The sequence shown here is derived from an EMBL/GenBank/DDBJ whole genome shotgun (WGS) entry which is preliminary data.</text>
</comment>
<feature type="transmembrane region" description="Helical" evidence="1">
    <location>
        <begin position="209"/>
        <end position="228"/>
    </location>
</feature>
<keyword evidence="1" id="KW-0472">Membrane</keyword>
<dbReference type="NCBIfam" id="TIGR03082">
    <property type="entry name" value="Gneg_AbrB_dup"/>
    <property type="match status" value="2"/>
</dbReference>